<comment type="caution">
    <text evidence="3">The sequence shown here is derived from an EMBL/GenBank/DDBJ whole genome shotgun (WGS) entry which is preliminary data.</text>
</comment>
<keyword evidence="4" id="KW-1185">Reference proteome</keyword>
<name>A0A2G8LMX9_STIJA</name>
<keyword evidence="2" id="KW-1133">Transmembrane helix</keyword>
<feature type="region of interest" description="Disordered" evidence="1">
    <location>
        <begin position="346"/>
        <end position="370"/>
    </location>
</feature>
<dbReference type="AlphaFoldDB" id="A0A2G8LMX9"/>
<feature type="compositionally biased region" description="Polar residues" evidence="1">
    <location>
        <begin position="346"/>
        <end position="356"/>
    </location>
</feature>
<reference evidence="3 4" key="1">
    <citation type="journal article" date="2017" name="PLoS Biol.">
        <title>The sea cucumber genome provides insights into morphological evolution and visceral regeneration.</title>
        <authorList>
            <person name="Zhang X."/>
            <person name="Sun L."/>
            <person name="Yuan J."/>
            <person name="Sun Y."/>
            <person name="Gao Y."/>
            <person name="Zhang L."/>
            <person name="Li S."/>
            <person name="Dai H."/>
            <person name="Hamel J.F."/>
            <person name="Liu C."/>
            <person name="Yu Y."/>
            <person name="Liu S."/>
            <person name="Lin W."/>
            <person name="Guo K."/>
            <person name="Jin S."/>
            <person name="Xu P."/>
            <person name="Storey K.B."/>
            <person name="Huan P."/>
            <person name="Zhang T."/>
            <person name="Zhou Y."/>
            <person name="Zhang J."/>
            <person name="Lin C."/>
            <person name="Li X."/>
            <person name="Xing L."/>
            <person name="Huo D."/>
            <person name="Sun M."/>
            <person name="Wang L."/>
            <person name="Mercier A."/>
            <person name="Li F."/>
            <person name="Yang H."/>
            <person name="Xiang J."/>
        </authorList>
    </citation>
    <scope>NUCLEOTIDE SEQUENCE [LARGE SCALE GENOMIC DNA]</scope>
    <source>
        <strain evidence="3">Shaxun</strain>
        <tissue evidence="3">Muscle</tissue>
    </source>
</reference>
<dbReference type="Proteomes" id="UP000230750">
    <property type="component" value="Unassembled WGS sequence"/>
</dbReference>
<evidence type="ECO:0000313" key="4">
    <source>
        <dbReference type="Proteomes" id="UP000230750"/>
    </source>
</evidence>
<dbReference type="OrthoDB" id="10253954at2759"/>
<accession>A0A2G8LMX9</accession>
<keyword evidence="2" id="KW-0812">Transmembrane</keyword>
<feature type="transmembrane region" description="Helical" evidence="2">
    <location>
        <begin position="252"/>
        <end position="272"/>
    </location>
</feature>
<gene>
    <name evidence="3" type="ORF">BSL78_01434</name>
</gene>
<proteinExistence type="predicted"/>
<sequence length="500" mass="54828">MLTDNLNVQVSSVSNWSCKGAVMYIEKLDNERWTNQTWNISDTGIVQNELKSCTTYTYRISILADGDSVASNEVTFTSRASETGLRACTTYQYQVNITASIGENSMHSEGSDVQSGLTEIGSEVLNVTTIADITRLDVTDVKVSPSKSASGEEGFTVTLPPLTQKYATNYVIVCSISGGNSSTHHNLGVLNKSDVEITFSLNAGNLTQMIRNTQYSRNPNIFVGVKSNCGENTTIVWSEAIEIPVRLSPNDLFVITIVSCVTIALIILLSAFTSIMAYRCSQDGWNYKEQVQLYRLFGLIFLVNVLLLESKLTGNSPLRWRGRTIFKDVGLDFIWSVLVENGSQEISIDPSESNGNVEKEDTDVRSSQSDITSSANVLVNGLMPETADNMQHSNMVTRSNDVTTREGSLADVRHLTAGNKAVVQKAVAKFKSAMPQVYSSEIYDQSSTAEIMNSQSVKNRDHSEDINGLNSSVSCGNMITQSYDKVIVTNESQKSKCAKR</sequence>
<evidence type="ECO:0000313" key="3">
    <source>
        <dbReference type="EMBL" id="PIK61616.1"/>
    </source>
</evidence>
<organism evidence="3 4">
    <name type="scientific">Stichopus japonicus</name>
    <name type="common">Sea cucumber</name>
    <dbReference type="NCBI Taxonomy" id="307972"/>
    <lineage>
        <taxon>Eukaryota</taxon>
        <taxon>Metazoa</taxon>
        <taxon>Echinodermata</taxon>
        <taxon>Eleutherozoa</taxon>
        <taxon>Echinozoa</taxon>
        <taxon>Holothuroidea</taxon>
        <taxon>Aspidochirotacea</taxon>
        <taxon>Aspidochirotida</taxon>
        <taxon>Stichopodidae</taxon>
        <taxon>Apostichopus</taxon>
    </lineage>
</organism>
<keyword evidence="2" id="KW-0472">Membrane</keyword>
<dbReference type="EMBL" id="MRZV01000028">
    <property type="protein sequence ID" value="PIK61616.1"/>
    <property type="molecule type" value="Genomic_DNA"/>
</dbReference>
<protein>
    <submittedName>
        <fullName evidence="3">Uncharacterized protein</fullName>
    </submittedName>
</protein>
<evidence type="ECO:0000256" key="1">
    <source>
        <dbReference type="SAM" id="MobiDB-lite"/>
    </source>
</evidence>
<feature type="transmembrane region" description="Helical" evidence="2">
    <location>
        <begin position="293"/>
        <end position="310"/>
    </location>
</feature>
<evidence type="ECO:0000256" key="2">
    <source>
        <dbReference type="SAM" id="Phobius"/>
    </source>
</evidence>